<dbReference type="Gene3D" id="3.20.20.140">
    <property type="entry name" value="Metal-dependent hydrolases"/>
    <property type="match status" value="1"/>
</dbReference>
<organism evidence="1">
    <name type="scientific">Salmonella enterica I</name>
    <dbReference type="NCBI Taxonomy" id="59201"/>
    <lineage>
        <taxon>Bacteria</taxon>
        <taxon>Pseudomonadati</taxon>
        <taxon>Pseudomonadota</taxon>
        <taxon>Gammaproteobacteria</taxon>
        <taxon>Enterobacterales</taxon>
        <taxon>Enterobacteriaceae</taxon>
        <taxon>Salmonella</taxon>
    </lineage>
</organism>
<reference evidence="1" key="1">
    <citation type="submission" date="2018-08" db="EMBL/GenBank/DDBJ databases">
        <authorList>
            <person name="Ashton P.M."/>
            <person name="Dallman T."/>
            <person name="Nair S."/>
            <person name="De Pinna E."/>
            <person name="Peters T."/>
            <person name="Grant K."/>
        </authorList>
    </citation>
    <scope>NUCLEOTIDE SEQUENCE [LARGE SCALE GENOMIC DNA]</scope>
    <source>
        <strain evidence="1">193386</strain>
    </source>
</reference>
<dbReference type="InterPro" id="IPR016195">
    <property type="entry name" value="Pol/histidinol_Pase-like"/>
</dbReference>
<gene>
    <name evidence="1" type="ORF">CQE41_26075</name>
</gene>
<evidence type="ECO:0000313" key="1">
    <source>
        <dbReference type="EMBL" id="ECI2867546.1"/>
    </source>
</evidence>
<comment type="caution">
    <text evidence="1">The sequence shown here is derived from an EMBL/GenBank/DDBJ whole genome shotgun (WGS) entry which is preliminary data.</text>
</comment>
<name>A0A5Y3M6G7_SALET</name>
<dbReference type="SUPFAM" id="SSF89550">
    <property type="entry name" value="PHP domain-like"/>
    <property type="match status" value="1"/>
</dbReference>
<dbReference type="Proteomes" id="UP000839636">
    <property type="component" value="Unassembled WGS sequence"/>
</dbReference>
<protein>
    <submittedName>
        <fullName evidence="1">Histidinol-phosphatase</fullName>
    </submittedName>
</protein>
<dbReference type="EMBL" id="AAIURM010000102">
    <property type="protein sequence ID" value="ECI2867546.1"/>
    <property type="molecule type" value="Genomic_DNA"/>
</dbReference>
<sequence length="146" mass="16647">MDTFFEQGARWIRADFHIHTRADREFKYTGDDSYYYSCYVDALDKADIRLGVITNHNKFDFNEFKALRKTAQKKGISLLPGVELSVNDGANGIHTLVIFSDDWLADGHDHINPFLGVAFEGKIPAQYEQENGRSSLSLVETLKKLE</sequence>
<proteinExistence type="predicted"/>
<feature type="non-terminal residue" evidence="1">
    <location>
        <position position="146"/>
    </location>
</feature>
<accession>A0A5Y3M6G7</accession>
<dbReference type="AlphaFoldDB" id="A0A5Y3M6G7"/>